<dbReference type="RefSeq" id="WP_156495704.1">
    <property type="nucleotide sequence ID" value="NZ_CANKUS010000027.1"/>
</dbReference>
<dbReference type="Proteomes" id="UP000679247">
    <property type="component" value="Chromosome"/>
</dbReference>
<sequence length="48" mass="5844">MTKEFEQLILTKQLSLMTWEYKRCEIKEVKQQILTDIKLLIKALDYLI</sequence>
<evidence type="ECO:0008006" key="3">
    <source>
        <dbReference type="Google" id="ProtNLM"/>
    </source>
</evidence>
<evidence type="ECO:0000313" key="2">
    <source>
        <dbReference type="Proteomes" id="UP000679247"/>
    </source>
</evidence>
<dbReference type="EMBL" id="CP071709">
    <property type="protein sequence ID" value="QVY60847.1"/>
    <property type="molecule type" value="Genomic_DNA"/>
</dbReference>
<evidence type="ECO:0000313" key="1">
    <source>
        <dbReference type="EMBL" id="QVY60847.1"/>
    </source>
</evidence>
<keyword evidence="2" id="KW-1185">Reference proteome</keyword>
<reference evidence="1 2" key="1">
    <citation type="submission" date="2021-03" db="EMBL/GenBank/DDBJ databases">
        <title>The first data on the complete genome of the tetrodotoxin-producing bacterium.</title>
        <authorList>
            <person name="Melnikova D.I."/>
            <person name="Nijland R."/>
            <person name="Magarlamov T.Y."/>
        </authorList>
    </citation>
    <scope>NUCLEOTIDE SEQUENCE [LARGE SCALE GENOMIC DNA]</scope>
    <source>
        <strain evidence="1 2">1839</strain>
    </source>
</reference>
<gene>
    <name evidence="1" type="ORF">J1899_17995</name>
</gene>
<protein>
    <recommendedName>
        <fullName evidence="3">Spo0E like sporulation regulatory protein</fullName>
    </recommendedName>
</protein>
<name>A0ABX8FBB6_9BACI</name>
<accession>A0ABX8FBB6</accession>
<organism evidence="1 2">
    <name type="scientific">Cytobacillus gottheilii</name>
    <dbReference type="NCBI Taxonomy" id="859144"/>
    <lineage>
        <taxon>Bacteria</taxon>
        <taxon>Bacillati</taxon>
        <taxon>Bacillota</taxon>
        <taxon>Bacilli</taxon>
        <taxon>Bacillales</taxon>
        <taxon>Bacillaceae</taxon>
        <taxon>Cytobacillus</taxon>
    </lineage>
</organism>
<proteinExistence type="predicted"/>